<dbReference type="PANTHER" id="PTHR37984">
    <property type="entry name" value="PROTEIN CBG26694"/>
    <property type="match status" value="1"/>
</dbReference>
<dbReference type="Gene3D" id="3.30.70.270">
    <property type="match status" value="1"/>
</dbReference>
<dbReference type="AlphaFoldDB" id="A0AAW2WSG3"/>
<reference evidence="1" key="2">
    <citation type="journal article" date="2024" name="Plant">
        <title>Genomic evolution and insights into agronomic trait innovations of Sesamum species.</title>
        <authorList>
            <person name="Miao H."/>
            <person name="Wang L."/>
            <person name="Qu L."/>
            <person name="Liu H."/>
            <person name="Sun Y."/>
            <person name="Le M."/>
            <person name="Wang Q."/>
            <person name="Wei S."/>
            <person name="Zheng Y."/>
            <person name="Lin W."/>
            <person name="Duan Y."/>
            <person name="Cao H."/>
            <person name="Xiong S."/>
            <person name="Wang X."/>
            <person name="Wei L."/>
            <person name="Li C."/>
            <person name="Ma Q."/>
            <person name="Ju M."/>
            <person name="Zhao R."/>
            <person name="Li G."/>
            <person name="Mu C."/>
            <person name="Tian Q."/>
            <person name="Mei H."/>
            <person name="Zhang T."/>
            <person name="Gao T."/>
            <person name="Zhang H."/>
        </authorList>
    </citation>
    <scope>NUCLEOTIDE SEQUENCE</scope>
    <source>
        <strain evidence="1">KEN1</strain>
    </source>
</reference>
<dbReference type="InterPro" id="IPR050951">
    <property type="entry name" value="Retrovirus_Pol_polyprotein"/>
</dbReference>
<proteinExistence type="predicted"/>
<dbReference type="InterPro" id="IPR043502">
    <property type="entry name" value="DNA/RNA_pol_sf"/>
</dbReference>
<protein>
    <submittedName>
        <fullName evidence="1">Uncharacterized protein</fullName>
    </submittedName>
</protein>
<dbReference type="SUPFAM" id="SSF56672">
    <property type="entry name" value="DNA/RNA polymerases"/>
    <property type="match status" value="1"/>
</dbReference>
<evidence type="ECO:0000313" key="1">
    <source>
        <dbReference type="EMBL" id="KAL0444792.1"/>
    </source>
</evidence>
<dbReference type="PANTHER" id="PTHR37984:SF5">
    <property type="entry name" value="PROTEIN NYNRIN-LIKE"/>
    <property type="match status" value="1"/>
</dbReference>
<accession>A0AAW2WSG3</accession>
<name>A0AAW2WSG3_9LAMI</name>
<comment type="caution">
    <text evidence="1">The sequence shown here is derived from an EMBL/GenBank/DDBJ whole genome shotgun (WGS) entry which is preliminary data.</text>
</comment>
<organism evidence="1">
    <name type="scientific">Sesamum latifolium</name>
    <dbReference type="NCBI Taxonomy" id="2727402"/>
    <lineage>
        <taxon>Eukaryota</taxon>
        <taxon>Viridiplantae</taxon>
        <taxon>Streptophyta</taxon>
        <taxon>Embryophyta</taxon>
        <taxon>Tracheophyta</taxon>
        <taxon>Spermatophyta</taxon>
        <taxon>Magnoliopsida</taxon>
        <taxon>eudicotyledons</taxon>
        <taxon>Gunneridae</taxon>
        <taxon>Pentapetalae</taxon>
        <taxon>asterids</taxon>
        <taxon>lamiids</taxon>
        <taxon>Lamiales</taxon>
        <taxon>Pedaliaceae</taxon>
        <taxon>Sesamum</taxon>
    </lineage>
</organism>
<reference evidence="1" key="1">
    <citation type="submission" date="2020-06" db="EMBL/GenBank/DDBJ databases">
        <authorList>
            <person name="Li T."/>
            <person name="Hu X."/>
            <person name="Zhang T."/>
            <person name="Song X."/>
            <person name="Zhang H."/>
            <person name="Dai N."/>
            <person name="Sheng W."/>
            <person name="Hou X."/>
            <person name="Wei L."/>
        </authorList>
    </citation>
    <scope>NUCLEOTIDE SEQUENCE</scope>
    <source>
        <strain evidence="1">KEN1</strain>
        <tissue evidence="1">Leaf</tissue>
    </source>
</reference>
<gene>
    <name evidence="1" type="ORF">Slati_2201900</name>
</gene>
<sequence>MCVDFRDINKVSAKDFYPLLRIDQLVDSTFSHEVLSLIVASSSYYQIMLNPNDLKRDIIEAPHEIEPNKVCFGVQSGCFLDYTVTEKGIEVNPNKIRAIQEIKTPTNLNELQRLAGCIAALNKFVIPLRRAQPPFLQGVKENQELHLGRDLPASLQKPEGVSG</sequence>
<dbReference type="InterPro" id="IPR043128">
    <property type="entry name" value="Rev_trsase/Diguanyl_cyclase"/>
</dbReference>
<dbReference type="EMBL" id="JACGWN010000007">
    <property type="protein sequence ID" value="KAL0444792.1"/>
    <property type="molecule type" value="Genomic_DNA"/>
</dbReference>